<evidence type="ECO:0000313" key="1">
    <source>
        <dbReference type="EMBL" id="XPM66311.1"/>
    </source>
</evidence>
<dbReference type="EC" id="4.6.1.-" evidence="1"/>
<dbReference type="EMBL" id="CP182909">
    <property type="protein sequence ID" value="XPM66311.1"/>
    <property type="molecule type" value="Genomic_DNA"/>
</dbReference>
<accession>A0ACD5H156</accession>
<dbReference type="EC" id="2.7.7.-" evidence="1"/>
<protein>
    <submittedName>
        <fullName evidence="1">Adenylate/guanylate cyclase domain-containing protein</fullName>
        <ecNumber evidence="1">2.7.7.-</ecNumber>
        <ecNumber evidence="1">4.6.1.-</ecNumber>
    </submittedName>
</protein>
<dbReference type="Proteomes" id="UP000095472">
    <property type="component" value="Chromosome"/>
</dbReference>
<sequence length="273" mass="30902">MENHTTEELTILLCDVRNLMGLFEADTAPEAFQSLNRLFAQINQILTQQHGSIHKSSGERILVTFKRRKFHAVDAIKAAIQMRYSLQEFSQNYPDFPPDTITGIGMGIHTGCRARSILSFEDRLNSLAIDNLVHTASRIESLIEFYGCIALASETTIAHIRSHQSSLNLQEPSNQFLYRWVDSLAPRGKQKGIELYEILGSQAYPIESGKVRSRSIFQRGIEAWQQRNPSLALNYFQQAIAQTPEDTIAKLYIKRCQNILTSLAPQSPLYSTL</sequence>
<evidence type="ECO:0000313" key="2">
    <source>
        <dbReference type="Proteomes" id="UP000095472"/>
    </source>
</evidence>
<reference evidence="1 2" key="1">
    <citation type="journal article" date="2016" name="Genome Announc.">
        <title>Draft Genome Sequence of the Thermotolerant Cyanobacterium Desertifilum sp. IPPAS B-1220.</title>
        <authorList>
            <person name="Mironov K.S."/>
            <person name="Sinetova M.A."/>
            <person name="Bolatkhan K."/>
            <person name="Zayadan B.K."/>
            <person name="Ustinova V.V."/>
            <person name="Kupriyanova E.V."/>
            <person name="Skrypnik A.N."/>
            <person name="Gogoleva N.E."/>
            <person name="Gogolev Y.V."/>
            <person name="Los D.A."/>
        </authorList>
    </citation>
    <scope>NUCLEOTIDE SEQUENCE [LARGE SCALE GENOMIC DNA]</scope>
    <source>
        <strain evidence="1 2">IPPAS B-1220</strain>
    </source>
</reference>
<keyword evidence="1" id="KW-0456">Lyase</keyword>
<gene>
    <name evidence="1" type="ORF">BH720_013685</name>
</gene>
<name>A0ACD5H156_9CYAN</name>
<keyword evidence="1" id="KW-0548">Nucleotidyltransferase</keyword>
<keyword evidence="1" id="KW-0808">Transferase</keyword>
<organism evidence="1 2">
    <name type="scientific">Desertifilum tharense IPPAS B-1220</name>
    <dbReference type="NCBI Taxonomy" id="1781255"/>
    <lineage>
        <taxon>Bacteria</taxon>
        <taxon>Bacillati</taxon>
        <taxon>Cyanobacteriota</taxon>
        <taxon>Cyanophyceae</taxon>
        <taxon>Desertifilales</taxon>
        <taxon>Desertifilaceae</taxon>
        <taxon>Desertifilum</taxon>
    </lineage>
</organism>
<proteinExistence type="predicted"/>
<keyword evidence="2" id="KW-1185">Reference proteome</keyword>